<accession>A0A076G8Y4</accession>
<dbReference type="GO" id="GO:0005576">
    <property type="term" value="C:extracellular region"/>
    <property type="evidence" value="ECO:0007669"/>
    <property type="project" value="InterPro"/>
</dbReference>
<protein>
    <submittedName>
        <fullName evidence="3">Coleoptericin A</fullName>
    </submittedName>
</protein>
<feature type="region of interest" description="Disordered" evidence="1">
    <location>
        <begin position="52"/>
        <end position="99"/>
    </location>
</feature>
<dbReference type="GO" id="GO:0042742">
    <property type="term" value="P:defense response to bacterium"/>
    <property type="evidence" value="ECO:0007669"/>
    <property type="project" value="InterPro"/>
</dbReference>
<reference evidence="3" key="1">
    <citation type="submission" date="2013-12" db="EMBL/GenBank/DDBJ databases">
        <authorList>
            <person name="Zhu J.Y."/>
        </authorList>
    </citation>
    <scope>NUCLEOTIDE SEQUENCE</scope>
</reference>
<proteinExistence type="evidence at transcript level"/>
<dbReference type="AlphaFoldDB" id="A0A076G8Y4"/>
<keyword evidence="2" id="KW-0732">Signal</keyword>
<reference evidence="3" key="2">
    <citation type="journal article" date="2014" name="J. Asia-Pac. Entomol.">
        <title>Upregulation of coleoptericin transcription in Tenebrio molitor parasitized by Scleroderma guani.</title>
        <authorList>
            <person name="Zhu J.-Y."/>
            <person name="Wu G.-X."/>
            <person name="Zhang Z."/>
        </authorList>
    </citation>
    <scope>NUCLEOTIDE SEQUENCE</scope>
</reference>
<feature type="chain" id="PRO_5001712128" evidence="2">
    <location>
        <begin position="20"/>
        <end position="119"/>
    </location>
</feature>
<sequence>MVKLGFCFALFALVAAAVAIPFEQYQYDPEVYEIDAASPVLYQLRSRRSLQGGAPNVPGQNGGWSVNPNIARDQGGNTRADVSVQHKGKNHDFNAGWGKVVDGRNKGRPTWNVGGSHRW</sequence>
<name>A0A076G8Y4_TENMO</name>
<organism evidence="3">
    <name type="scientific">Tenebrio molitor</name>
    <name type="common">Yellow mealworm beetle</name>
    <dbReference type="NCBI Taxonomy" id="7067"/>
    <lineage>
        <taxon>Eukaryota</taxon>
        <taxon>Metazoa</taxon>
        <taxon>Ecdysozoa</taxon>
        <taxon>Arthropoda</taxon>
        <taxon>Hexapoda</taxon>
        <taxon>Insecta</taxon>
        <taxon>Pterygota</taxon>
        <taxon>Neoptera</taxon>
        <taxon>Endopterygota</taxon>
        <taxon>Coleoptera</taxon>
        <taxon>Polyphaga</taxon>
        <taxon>Cucujiformia</taxon>
        <taxon>Tenebrionidae</taxon>
        <taxon>Tenebrio</taxon>
    </lineage>
</organism>
<dbReference type="Pfam" id="PF06286">
    <property type="entry name" value="Coleoptericin"/>
    <property type="match status" value="1"/>
</dbReference>
<feature type="signal peptide" evidence="2">
    <location>
        <begin position="1"/>
        <end position="19"/>
    </location>
</feature>
<evidence type="ECO:0000256" key="2">
    <source>
        <dbReference type="SAM" id="SignalP"/>
    </source>
</evidence>
<evidence type="ECO:0000256" key="1">
    <source>
        <dbReference type="SAM" id="MobiDB-lite"/>
    </source>
</evidence>
<dbReference type="EMBL" id="KF957599">
    <property type="protein sequence ID" value="AII26031.1"/>
    <property type="molecule type" value="mRNA"/>
</dbReference>
<evidence type="ECO:0000313" key="3">
    <source>
        <dbReference type="EMBL" id="AII26031.1"/>
    </source>
</evidence>
<dbReference type="InterPro" id="IPR009382">
    <property type="entry name" value="Coleoptericin"/>
</dbReference>